<evidence type="ECO:0000313" key="2">
    <source>
        <dbReference type="EMBL" id="SJM66284.1"/>
    </source>
</evidence>
<dbReference type="Pfam" id="PF00535">
    <property type="entry name" value="Glycos_transf_2"/>
    <property type="match status" value="1"/>
</dbReference>
<keyword evidence="2" id="KW-0808">Transferase</keyword>
<dbReference type="PANTHER" id="PTHR43685">
    <property type="entry name" value="GLYCOSYLTRANSFERASE"/>
    <property type="match status" value="1"/>
</dbReference>
<accession>A0A1R4GDL1</accession>
<dbReference type="Gene3D" id="3.90.550.10">
    <property type="entry name" value="Spore Coat Polysaccharide Biosynthesis Protein SpsA, Chain A"/>
    <property type="match status" value="1"/>
</dbReference>
<dbReference type="PANTHER" id="PTHR43685:SF2">
    <property type="entry name" value="GLYCOSYLTRANSFERASE 2-LIKE DOMAIN-CONTAINING PROTEIN"/>
    <property type="match status" value="1"/>
</dbReference>
<protein>
    <submittedName>
        <fullName evidence="2">Alpha-L-Rha alpha-1,3-L-rhamnosyltransferase</fullName>
        <ecNumber evidence="2">2.4.1.-</ecNumber>
    </submittedName>
</protein>
<dbReference type="RefSeq" id="WP_159456974.1">
    <property type="nucleotide sequence ID" value="NZ_FUHU01000044.1"/>
</dbReference>
<evidence type="ECO:0000313" key="3">
    <source>
        <dbReference type="Proteomes" id="UP000195787"/>
    </source>
</evidence>
<gene>
    <name evidence="2" type="ORF">CZ674_11075</name>
</gene>
<dbReference type="InterPro" id="IPR029044">
    <property type="entry name" value="Nucleotide-diphossugar_trans"/>
</dbReference>
<dbReference type="Proteomes" id="UP000195787">
    <property type="component" value="Unassembled WGS sequence"/>
</dbReference>
<dbReference type="OrthoDB" id="9802649at2"/>
<organism evidence="2 3">
    <name type="scientific">Agrococcus casei LMG 22410</name>
    <dbReference type="NCBI Taxonomy" id="1255656"/>
    <lineage>
        <taxon>Bacteria</taxon>
        <taxon>Bacillati</taxon>
        <taxon>Actinomycetota</taxon>
        <taxon>Actinomycetes</taxon>
        <taxon>Micrococcales</taxon>
        <taxon>Microbacteriaceae</taxon>
        <taxon>Agrococcus</taxon>
    </lineage>
</organism>
<sequence>MPQTDRAPKIAILMATYNGGSFLSTQIESVLAQRRVDIRLVIADDGSTDGTAEYVKTLAERDPRVTLITAGSGGSAPKNFMRLALHADLRDAEAVGFVDQDDIWLADKLDQQWQLLQQHEAVSSDVLAMFPDRDPVPLVKSQPQRRFDFLFESAGPGCTFLLHRDAFDRITDAVRAHPSLSDIAAHDWLFYAAARVLGISWHISDVPTMMYRQHSENVTGANMGVAPRAKRFKQLTNGDFRAQCAVVGRIAVDIAADDYDDSELLVNLTGALERQHMGANWLLSKHAGEFRRRARDRRILRSLIATGLF</sequence>
<keyword evidence="3" id="KW-1185">Reference proteome</keyword>
<proteinExistence type="predicted"/>
<reference evidence="2 3" key="1">
    <citation type="submission" date="2017-02" db="EMBL/GenBank/DDBJ databases">
        <authorList>
            <person name="Peterson S.W."/>
        </authorList>
    </citation>
    <scope>NUCLEOTIDE SEQUENCE [LARGE SCALE GENOMIC DNA]</scope>
    <source>
        <strain evidence="2 3">LMG 22410</strain>
    </source>
</reference>
<dbReference type="InterPro" id="IPR001173">
    <property type="entry name" value="Glyco_trans_2-like"/>
</dbReference>
<keyword evidence="2" id="KW-0328">Glycosyltransferase</keyword>
<dbReference type="InterPro" id="IPR050834">
    <property type="entry name" value="Glycosyltransf_2"/>
</dbReference>
<feature type="domain" description="Glycosyltransferase 2-like" evidence="1">
    <location>
        <begin position="12"/>
        <end position="167"/>
    </location>
</feature>
<name>A0A1R4GDL1_9MICO</name>
<dbReference type="GeneID" id="303173751"/>
<dbReference type="AlphaFoldDB" id="A0A1R4GDL1"/>
<dbReference type="EMBL" id="FUHU01000044">
    <property type="protein sequence ID" value="SJM66284.1"/>
    <property type="molecule type" value="Genomic_DNA"/>
</dbReference>
<dbReference type="GO" id="GO:0016757">
    <property type="term" value="F:glycosyltransferase activity"/>
    <property type="evidence" value="ECO:0007669"/>
    <property type="project" value="UniProtKB-KW"/>
</dbReference>
<evidence type="ECO:0000259" key="1">
    <source>
        <dbReference type="Pfam" id="PF00535"/>
    </source>
</evidence>
<dbReference type="EC" id="2.4.1.-" evidence="2"/>
<dbReference type="SUPFAM" id="SSF53448">
    <property type="entry name" value="Nucleotide-diphospho-sugar transferases"/>
    <property type="match status" value="1"/>
</dbReference>